<organism evidence="1">
    <name type="scientific">Enterobacter cloacae</name>
    <dbReference type="NCBI Taxonomy" id="550"/>
    <lineage>
        <taxon>Bacteria</taxon>
        <taxon>Pseudomonadati</taxon>
        <taxon>Pseudomonadota</taxon>
        <taxon>Gammaproteobacteria</taxon>
        <taxon>Enterobacterales</taxon>
        <taxon>Enterobacteriaceae</taxon>
        <taxon>Enterobacter</taxon>
        <taxon>Enterobacter cloacae complex</taxon>
    </lineage>
</organism>
<accession>A0A0E3DSW7</accession>
<protein>
    <submittedName>
        <fullName evidence="1">Uncharacterized protein</fullName>
    </submittedName>
</protein>
<name>A0A0E3DSW7_ENTCL</name>
<dbReference type="AlphaFoldDB" id="A0A0E3DSW7"/>
<keyword evidence="1" id="KW-0614">Plasmid</keyword>
<sequence>MSVTKQQMRVFLAKSDVSRIKALYSGEDGERLAEAIRHNCSVWFPLNPGGKGNDA</sequence>
<proteinExistence type="predicted"/>
<evidence type="ECO:0000313" key="1">
    <source>
        <dbReference type="EMBL" id="AIM48507.1"/>
    </source>
</evidence>
<geneLocation type="plasmid" evidence="1">
    <name>pNDM-Ec1GN574</name>
</geneLocation>
<reference evidence="1" key="1">
    <citation type="journal article" date="2015" name="Antimicrob. Agents Chemother.">
        <title>Characterization of multiple NDM-1-producing Enterobacteriaceae isolates from the same patient.</title>
        <authorList>
            <person name="Tijet N."/>
            <person name="Richardson D."/>
            <person name="MacMullin G."/>
            <person name="Patel S.N."/>
            <person name="Melano R.G."/>
        </authorList>
    </citation>
    <scope>NUCLEOTIDE SEQUENCE</scope>
    <source>
        <strain evidence="1">GN574</strain>
        <plasmid evidence="1">pNDM-Ec1GN574</plasmid>
    </source>
</reference>
<dbReference type="EMBL" id="KJ812998">
    <property type="protein sequence ID" value="AIM48507.1"/>
    <property type="molecule type" value="Genomic_DNA"/>
</dbReference>